<geneLocation type="plasmid" evidence="2">
    <name>15</name>
</geneLocation>
<reference evidence="1" key="1">
    <citation type="journal article" date="2004" name="Nucleic Acids Res.">
        <title>Comparative analysis of the Borrelia garinii genome.</title>
        <authorList>
            <person name="Glockner G."/>
            <person name="Lehmann R."/>
            <person name="Romualdi A."/>
            <person name="Pradella S."/>
            <person name="Schulte-Spechtel U."/>
            <person name="Schilhabel M."/>
            <person name="Wilske B."/>
            <person name="Suhnel J."/>
            <person name="Platzer M."/>
        </authorList>
    </citation>
    <scope>NUCLEOTIDE SEQUENCE [LARGE SCALE GENOMIC DNA]</scope>
    <source>
        <strain>ATCC BAA-2496 / DSM 23469 / PBi</strain>
        <strain evidence="1">PBi</strain>
        <plasmid>15</plasmid>
    </source>
</reference>
<evidence type="ECO:0000313" key="1">
    <source>
        <dbReference type="EMBL" id="AAU86081.1"/>
    </source>
</evidence>
<dbReference type="EMBL" id="AY722929">
    <property type="protein sequence ID" value="AAU86081.1"/>
    <property type="molecule type" value="Genomic_DNA"/>
</dbReference>
<dbReference type="AlphaFoldDB" id="A0A7M4BKX8"/>
<protein>
    <submittedName>
        <fullName evidence="1">Uncharacterized protein</fullName>
    </submittedName>
</protein>
<name>A0A7M4BKX8_BORGP</name>
<dbReference type="InterPro" id="IPR004335">
    <property type="entry name" value="DUF244"/>
</dbReference>
<evidence type="ECO:0000313" key="2">
    <source>
        <dbReference type="Proteomes" id="UP000002276"/>
    </source>
</evidence>
<sequence length="138" mass="16540">MVVKSDFYQFGVEFDWINKFVEYVECVNLEIKTEQSAANLEHNFIEINNLKVELNKIQNENKKREKPIKDLLKIKIDKIMDEYTLINHMNYRFKQFVFNYDPKKRAITDRFKELTPINNKVFVSSNISNIAYENSVSF</sequence>
<proteinExistence type="predicted"/>
<dbReference type="Pfam" id="PF03112">
    <property type="entry name" value="DUF244"/>
    <property type="match status" value="1"/>
</dbReference>
<accession>A0A7M4BKX8</accession>
<organism evidence="1">
    <name type="scientific">Borrelia garinii subsp. bavariensis (strain ATCC BAA-2496 / DSM 23469 / PBi)</name>
    <name type="common">Borreliella bavariensis</name>
    <dbReference type="NCBI Taxonomy" id="290434"/>
    <lineage>
        <taxon>Bacteria</taxon>
        <taxon>Pseudomonadati</taxon>
        <taxon>Spirochaetota</taxon>
        <taxon>Spirochaetia</taxon>
        <taxon>Spirochaetales</taxon>
        <taxon>Borreliaceae</taxon>
        <taxon>Borreliella</taxon>
    </lineage>
</organism>
<gene>
    <name evidence="1" type="ordered locus">BGP230</name>
</gene>
<reference evidence="1" key="2">
    <citation type="submission" date="2004-09" db="EMBL/GenBank/DDBJ databases">
        <authorList>
            <person name="Gloeckner G."/>
            <person name="Schilhabel M."/>
            <person name="Lehmann R."/>
            <person name="Platzer M."/>
        </authorList>
    </citation>
    <scope>NUCLEOTIDE SEQUENCE</scope>
    <source>
        <strain evidence="1">PBi</strain>
    </source>
</reference>